<evidence type="ECO:0000256" key="6">
    <source>
        <dbReference type="SAM" id="MobiDB-lite"/>
    </source>
</evidence>
<dbReference type="PANTHER" id="PTHR42913">
    <property type="entry name" value="APOPTOSIS-INDUCING FACTOR 1"/>
    <property type="match status" value="1"/>
</dbReference>
<feature type="domain" description="FAD/NAD(P)-binding" evidence="7">
    <location>
        <begin position="16"/>
        <end position="343"/>
    </location>
</feature>
<dbReference type="InterPro" id="IPR036188">
    <property type="entry name" value="FAD/NAD-bd_sf"/>
</dbReference>
<dbReference type="InterPro" id="IPR023753">
    <property type="entry name" value="FAD/NAD-binding_dom"/>
</dbReference>
<dbReference type="PRINTS" id="PR00411">
    <property type="entry name" value="PNDRDTASEI"/>
</dbReference>
<dbReference type="GO" id="GO:0003955">
    <property type="term" value="F:NAD(P)H dehydrogenase (quinone) activity"/>
    <property type="evidence" value="ECO:0007669"/>
    <property type="project" value="TreeGrafter"/>
</dbReference>
<keyword evidence="5" id="KW-0560">Oxidoreductase</keyword>
<protein>
    <submittedName>
        <fullName evidence="8">FAD-dependent pyridine nucleotide-disulphide oxidoreductase</fullName>
    </submittedName>
</protein>
<dbReference type="Proteomes" id="UP000004221">
    <property type="component" value="Unassembled WGS sequence"/>
</dbReference>
<dbReference type="GO" id="GO:0019646">
    <property type="term" value="P:aerobic electron transport chain"/>
    <property type="evidence" value="ECO:0007669"/>
    <property type="project" value="TreeGrafter"/>
</dbReference>
<evidence type="ECO:0000256" key="2">
    <source>
        <dbReference type="ARBA" id="ARBA00005272"/>
    </source>
</evidence>
<sequence length="456" mass="50700">MAVADWTRPEAQPVQRILILGGGFAGVYAALNLQRTLADLPAEVAIVNRENFFVFYPLLPEILSGSIETESVLNPIRLVVPKATLYVGEVTSIDLAHQRVEIRHGLYRHYQEPATLYYDHLILALGGVPRTAGIPGLAEYAFDVQRLSHAFALRNHLIDTLEQADIETDPDRKRQLLTFVIAGGGANGVEVAAHIRDLVYGAIRYYQNIEPADLHVILIHSGNRLIPDLPSRLGYYAERLLRRRGIEILFDRRVSRVEPDAVYLTDGEVIRADTIVGSVGVMPNPMVANLPVPHDPRGAIAVNNDLSVPGYPNVWALGDNAFVVDPYTGKPYPLTAQTAVREAKLVARNIAASLRGEPLKPFTYRTIGAMVSLGHRSAVAYIRGLTFSGFIAWWLYRTYYLLQLPRWDKRLRVVFDWTLDLLFPPVLVQLKVGQPAPSSERARSRPVPAQAADSKD</sequence>
<dbReference type="OrthoDB" id="9784880at2"/>
<comment type="cofactor">
    <cofactor evidence="1">
        <name>FAD</name>
        <dbReference type="ChEBI" id="CHEBI:57692"/>
    </cofactor>
</comment>
<keyword evidence="3" id="KW-0285">Flavoprotein</keyword>
<keyword evidence="4" id="KW-0274">FAD</keyword>
<proteinExistence type="inferred from homology"/>
<reference evidence="8 9" key="1">
    <citation type="journal article" date="2012" name="ISME J.">
        <title>Nitrification expanded: discovery, physiology and genomics of a nitrite-oxidizing bacterium from the phylum Chloroflexi.</title>
        <authorList>
            <person name="Sorokin D.Y."/>
            <person name="Lucker S."/>
            <person name="Vejmelkova D."/>
            <person name="Kostrikina N.A."/>
            <person name="Kleerebezem R."/>
            <person name="Rijpstra W.I."/>
            <person name="Damste J.S."/>
            <person name="Le Paslier D."/>
            <person name="Muyzer G."/>
            <person name="Wagner M."/>
            <person name="van Loosdrecht M.C."/>
            <person name="Daims H."/>
        </authorList>
    </citation>
    <scope>NUCLEOTIDE SEQUENCE [LARGE SCALE GENOMIC DNA]</scope>
    <source>
        <strain evidence="9">none</strain>
    </source>
</reference>
<feature type="region of interest" description="Disordered" evidence="6">
    <location>
        <begin position="435"/>
        <end position="456"/>
    </location>
</feature>
<evidence type="ECO:0000313" key="9">
    <source>
        <dbReference type="Proteomes" id="UP000004221"/>
    </source>
</evidence>
<accession>I4EJG8</accession>
<dbReference type="Pfam" id="PF07992">
    <property type="entry name" value="Pyr_redox_2"/>
    <property type="match status" value="1"/>
</dbReference>
<evidence type="ECO:0000313" key="8">
    <source>
        <dbReference type="EMBL" id="CCF84830.1"/>
    </source>
</evidence>
<dbReference type="AlphaFoldDB" id="I4EJG8"/>
<organism evidence="8 9">
    <name type="scientific">Nitrolancea hollandica Lb</name>
    <dbReference type="NCBI Taxonomy" id="1129897"/>
    <lineage>
        <taxon>Bacteria</taxon>
        <taxon>Pseudomonadati</taxon>
        <taxon>Thermomicrobiota</taxon>
        <taxon>Thermomicrobia</taxon>
        <taxon>Sphaerobacterales</taxon>
        <taxon>Sphaerobacterineae</taxon>
        <taxon>Sphaerobacteraceae</taxon>
        <taxon>Nitrolancea</taxon>
    </lineage>
</organism>
<gene>
    <name evidence="8" type="ORF">NITHO_4010003</name>
</gene>
<evidence type="ECO:0000256" key="3">
    <source>
        <dbReference type="ARBA" id="ARBA00022630"/>
    </source>
</evidence>
<comment type="similarity">
    <text evidence="2">Belongs to the NADH dehydrogenase family.</text>
</comment>
<evidence type="ECO:0000256" key="4">
    <source>
        <dbReference type="ARBA" id="ARBA00022827"/>
    </source>
</evidence>
<dbReference type="PRINTS" id="PR00368">
    <property type="entry name" value="FADPNR"/>
</dbReference>
<dbReference type="SUPFAM" id="SSF51905">
    <property type="entry name" value="FAD/NAD(P)-binding domain"/>
    <property type="match status" value="1"/>
</dbReference>
<name>I4EJG8_9BACT</name>
<evidence type="ECO:0000259" key="7">
    <source>
        <dbReference type="Pfam" id="PF07992"/>
    </source>
</evidence>
<evidence type="ECO:0000256" key="5">
    <source>
        <dbReference type="ARBA" id="ARBA00023002"/>
    </source>
</evidence>
<evidence type="ECO:0000256" key="1">
    <source>
        <dbReference type="ARBA" id="ARBA00001974"/>
    </source>
</evidence>
<dbReference type="PANTHER" id="PTHR42913:SF3">
    <property type="entry name" value="64 KDA MITOCHONDRIAL NADH DEHYDROGENASE (EUROFUNG)"/>
    <property type="match status" value="1"/>
</dbReference>
<dbReference type="EMBL" id="CAGS01000337">
    <property type="protein sequence ID" value="CCF84830.1"/>
    <property type="molecule type" value="Genomic_DNA"/>
</dbReference>
<keyword evidence="9" id="KW-1185">Reference proteome</keyword>
<comment type="caution">
    <text evidence="8">The sequence shown here is derived from an EMBL/GenBank/DDBJ whole genome shotgun (WGS) entry which is preliminary data.</text>
</comment>
<dbReference type="Gene3D" id="3.50.50.100">
    <property type="match status" value="1"/>
</dbReference>
<dbReference type="InterPro" id="IPR051169">
    <property type="entry name" value="NADH-Q_oxidoreductase"/>
</dbReference>